<evidence type="ECO:0000313" key="3">
    <source>
        <dbReference type="Proteomes" id="UP001159363"/>
    </source>
</evidence>
<evidence type="ECO:0000313" key="2">
    <source>
        <dbReference type="EMBL" id="KAJ8888996.1"/>
    </source>
</evidence>
<protein>
    <submittedName>
        <fullName evidence="2">Uncharacterized protein</fullName>
    </submittedName>
</protein>
<sequence>MNSSSLLVVILRRPEHSRIVYVLRCSGVVVVQFLDYSPPTYPNRIRFPDFPIAGQCSWLPESPVTPVPLISVLLHTHLFSPSSAQISSLSHSHYSQQITQSDRKSRVRTMCSWCARLAGRRMTYCRRYTDAPTASNRSNFSVHAACSKCNGIRLYVFLSDVKAERATQGAPLSSTVVVSASWSEMCVVDCRGRMLTALPHPSWPACDPYNPPANPGVRPRSDVSYRGDPSSSASSHGHGIEFPPHIPRISNDFIGKRPQGEVLSLGFMLYTQLNSIDSDNGEQQRGGFSRSAPTSSTVFILLLRHSHHLALRQPPYMAPGNDDAHDLMGQTPDVGHVGVAVGRARFRKSWRCCQVEAISFQGRAAVPERLIYSPPTKENWAQSPAGSLPFYARGNRAGRFRWSAGFLEALPLPPVPSFRRCSILTSITLIVSQELPVKSRSNLFTSLHYRNDKWYFQKQPTSYLGVPDSIPGRVASGFCMWETCRTMPLVSVFSRGSPVSSPLRSGAAPHSPRFTLTSSHELDAKSHPNLFTHSL</sequence>
<dbReference type="EMBL" id="JARBHB010000003">
    <property type="protein sequence ID" value="KAJ8888996.1"/>
    <property type="molecule type" value="Genomic_DNA"/>
</dbReference>
<evidence type="ECO:0000256" key="1">
    <source>
        <dbReference type="SAM" id="MobiDB-lite"/>
    </source>
</evidence>
<organism evidence="2 3">
    <name type="scientific">Dryococelus australis</name>
    <dbReference type="NCBI Taxonomy" id="614101"/>
    <lineage>
        <taxon>Eukaryota</taxon>
        <taxon>Metazoa</taxon>
        <taxon>Ecdysozoa</taxon>
        <taxon>Arthropoda</taxon>
        <taxon>Hexapoda</taxon>
        <taxon>Insecta</taxon>
        <taxon>Pterygota</taxon>
        <taxon>Neoptera</taxon>
        <taxon>Polyneoptera</taxon>
        <taxon>Phasmatodea</taxon>
        <taxon>Verophasmatodea</taxon>
        <taxon>Anareolatae</taxon>
        <taxon>Phasmatidae</taxon>
        <taxon>Eurycanthinae</taxon>
        <taxon>Dryococelus</taxon>
    </lineage>
</organism>
<comment type="caution">
    <text evidence="2">The sequence shown here is derived from an EMBL/GenBank/DDBJ whole genome shotgun (WGS) entry which is preliminary data.</text>
</comment>
<gene>
    <name evidence="2" type="ORF">PR048_008490</name>
</gene>
<proteinExistence type="predicted"/>
<accession>A0ABQ9HY20</accession>
<keyword evidence="3" id="KW-1185">Reference proteome</keyword>
<name>A0ABQ9HY20_9NEOP</name>
<feature type="region of interest" description="Disordered" evidence="1">
    <location>
        <begin position="213"/>
        <end position="242"/>
    </location>
</feature>
<reference evidence="2 3" key="1">
    <citation type="submission" date="2023-02" db="EMBL/GenBank/DDBJ databases">
        <title>LHISI_Scaffold_Assembly.</title>
        <authorList>
            <person name="Stuart O.P."/>
            <person name="Cleave R."/>
            <person name="Magrath M.J.L."/>
            <person name="Mikheyev A.S."/>
        </authorList>
    </citation>
    <scope>NUCLEOTIDE SEQUENCE [LARGE SCALE GENOMIC DNA]</scope>
    <source>
        <strain evidence="2">Daus_M_001</strain>
        <tissue evidence="2">Leg muscle</tissue>
    </source>
</reference>
<dbReference type="Proteomes" id="UP001159363">
    <property type="component" value="Chromosome 3"/>
</dbReference>